<evidence type="ECO:0000313" key="1">
    <source>
        <dbReference type="EMBL" id="ETW28324.1"/>
    </source>
</evidence>
<evidence type="ECO:0000313" key="2">
    <source>
        <dbReference type="Proteomes" id="UP000030656"/>
    </source>
</evidence>
<reference evidence="1" key="2">
    <citation type="submission" date="2013-02" db="EMBL/GenBank/DDBJ databases">
        <title>The Genome Sequence of Plasmodium falciparum FCH/4.</title>
        <authorList>
            <consortium name="The Broad Institute Genome Sequencing Platform"/>
            <consortium name="The Broad Institute Genome Sequencing Center for Infectious Disease"/>
            <person name="Neafsey D."/>
            <person name="Cheeseman I."/>
            <person name="Volkman S."/>
            <person name="Adams J."/>
            <person name="Walker B."/>
            <person name="Young S.K."/>
            <person name="Zeng Q."/>
            <person name="Gargeya S."/>
            <person name="Fitzgerald M."/>
            <person name="Haas B."/>
            <person name="Abouelleil A."/>
            <person name="Alvarado L."/>
            <person name="Arachchi H.M."/>
            <person name="Berlin A.M."/>
            <person name="Chapman S.B."/>
            <person name="Dewar J."/>
            <person name="Goldberg J."/>
            <person name="Griggs A."/>
            <person name="Gujja S."/>
            <person name="Hansen M."/>
            <person name="Howarth C."/>
            <person name="Imamovic A."/>
            <person name="Larimer J."/>
            <person name="McCowan C."/>
            <person name="Murphy C."/>
            <person name="Neiman D."/>
            <person name="Pearson M."/>
            <person name="Priest M."/>
            <person name="Roberts A."/>
            <person name="Saif S."/>
            <person name="Shea T."/>
            <person name="Sisk P."/>
            <person name="Sykes S."/>
            <person name="Wortman J."/>
            <person name="Nusbaum C."/>
            <person name="Birren B."/>
        </authorList>
    </citation>
    <scope>NUCLEOTIDE SEQUENCE [LARGE SCALE GENOMIC DNA]</scope>
    <source>
        <strain evidence="1">FCH/4</strain>
    </source>
</reference>
<name>A0A024VHY2_PLAFA</name>
<dbReference type="InterPro" id="IPR029055">
    <property type="entry name" value="Ntn_hydrolases_N"/>
</dbReference>
<accession>A0A024VHY2</accession>
<reference evidence="1" key="1">
    <citation type="submission" date="2013-02" db="EMBL/GenBank/DDBJ databases">
        <title>The Genome Annotation of Plasmodium falciparum FCH/4.</title>
        <authorList>
            <consortium name="The Broad Institute Genome Sequencing Platform"/>
            <consortium name="The Broad Institute Genome Sequencing Center for Infectious Disease"/>
            <person name="Neafsey D."/>
            <person name="Hoffman S."/>
            <person name="Volkman S."/>
            <person name="Rosenthal P."/>
            <person name="Walker B."/>
            <person name="Young S.K."/>
            <person name="Zeng Q."/>
            <person name="Gargeya S."/>
            <person name="Fitzgerald M."/>
            <person name="Haas B."/>
            <person name="Abouelleil A."/>
            <person name="Allen A.W."/>
            <person name="Alvarado L."/>
            <person name="Arachchi H.M."/>
            <person name="Berlin A.M."/>
            <person name="Chapman S.B."/>
            <person name="Gainer-Dewar J."/>
            <person name="Goldberg J."/>
            <person name="Griggs A."/>
            <person name="Gujja S."/>
            <person name="Hansen M."/>
            <person name="Howarth C."/>
            <person name="Imamovic A."/>
            <person name="Ireland A."/>
            <person name="Larimer J."/>
            <person name="McCowan C."/>
            <person name="Murphy C."/>
            <person name="Pearson M."/>
            <person name="Poon T.W."/>
            <person name="Priest M."/>
            <person name="Roberts A."/>
            <person name="Saif S."/>
            <person name="Shea T."/>
            <person name="Sisk P."/>
            <person name="Sykes S."/>
            <person name="Wortman J."/>
            <person name="Nusbaum C."/>
            <person name="Birren B."/>
        </authorList>
    </citation>
    <scope>NUCLEOTIDE SEQUENCE [LARGE SCALE GENOMIC DNA]</scope>
    <source>
        <strain evidence="1">FCH/4</strain>
    </source>
</reference>
<dbReference type="AlphaFoldDB" id="A0A024VHY2"/>
<dbReference type="Proteomes" id="UP000030656">
    <property type="component" value="Unassembled WGS sequence"/>
</dbReference>
<dbReference type="EMBL" id="KI928025">
    <property type="protein sequence ID" value="ETW28324.1"/>
    <property type="molecule type" value="Genomic_DNA"/>
</dbReference>
<dbReference type="OrthoDB" id="431557at2759"/>
<dbReference type="Gene3D" id="3.60.20.10">
    <property type="entry name" value="Glutamine Phosphoribosylpyrophosphate, subunit 1, domain 1"/>
    <property type="match status" value="1"/>
</dbReference>
<proteinExistence type="predicted"/>
<dbReference type="SUPFAM" id="SSF56235">
    <property type="entry name" value="N-terminal nucleophile aminohydrolases (Ntn hydrolases)"/>
    <property type="match status" value="1"/>
</dbReference>
<protein>
    <submittedName>
        <fullName evidence="1">Uncharacterized protein</fullName>
    </submittedName>
</protein>
<sequence length="64" mass="7484">MTLEEGLLLALKTLAKSTDTEIPKSEKIELAYLTNKDGEVYQKYLTEKEIEELIKLYTQKYIKE</sequence>
<gene>
    <name evidence="1" type="ORF">PFFCH_04232</name>
</gene>
<organism evidence="1 2">
    <name type="scientific">Plasmodium falciparum FCH/4</name>
    <dbReference type="NCBI Taxonomy" id="1036724"/>
    <lineage>
        <taxon>Eukaryota</taxon>
        <taxon>Sar</taxon>
        <taxon>Alveolata</taxon>
        <taxon>Apicomplexa</taxon>
        <taxon>Aconoidasida</taxon>
        <taxon>Haemosporida</taxon>
        <taxon>Plasmodiidae</taxon>
        <taxon>Plasmodium</taxon>
        <taxon>Plasmodium (Laverania)</taxon>
    </lineage>
</organism>